<organism evidence="3 4">
    <name type="scientific">Smittium culicis</name>
    <dbReference type="NCBI Taxonomy" id="133412"/>
    <lineage>
        <taxon>Eukaryota</taxon>
        <taxon>Fungi</taxon>
        <taxon>Fungi incertae sedis</taxon>
        <taxon>Zoopagomycota</taxon>
        <taxon>Kickxellomycotina</taxon>
        <taxon>Harpellomycetes</taxon>
        <taxon>Harpellales</taxon>
        <taxon>Legeriomycetaceae</taxon>
        <taxon>Smittium</taxon>
    </lineage>
</organism>
<reference evidence="4" key="1">
    <citation type="submission" date="2017-01" db="EMBL/GenBank/DDBJ databases">
        <authorList>
            <person name="Wang Y."/>
            <person name="White M."/>
            <person name="Kvist S."/>
            <person name="Moncalvo J.-M."/>
        </authorList>
    </citation>
    <scope>NUCLEOTIDE SEQUENCE [LARGE SCALE GENOMIC DNA]</scope>
    <source>
        <strain evidence="4">ID-206-W2</strain>
    </source>
</reference>
<feature type="chain" id="PRO_5012435702" evidence="2">
    <location>
        <begin position="18"/>
        <end position="316"/>
    </location>
</feature>
<evidence type="ECO:0000256" key="2">
    <source>
        <dbReference type="SAM" id="SignalP"/>
    </source>
</evidence>
<name>A0A1R1XW67_9FUNG</name>
<sequence length="316" mass="34414">MFIYLKVVIIAASFATANNLRENYENNYGLADYDHDSYIPLTSNHDKPLNNNFGIKITGDPQESMENEIYDEDDDYNIFDQNSSLNDDVNITDDEIGENFENQIFQDSAASSNTEVEIIDPSKLINGNLSADSLKKIIEQLKSGGSPSGQAVSSESHSEKNLSAILSGQAPKAADASSQRSQIAPSIFNSLNPLDSTVSTPPSQPKANDGQDEDANSESKNPLESINMAAISSATRTMRMIPAWGEFNMPIPAPEYLRSTCDALTIKQVNSPLRLISKASKTGNGFFMRQGLIESIKIIQSGENSISCIPTCKDLV</sequence>
<dbReference type="Proteomes" id="UP000187429">
    <property type="component" value="Unassembled WGS sequence"/>
</dbReference>
<proteinExistence type="predicted"/>
<feature type="compositionally biased region" description="Polar residues" evidence="1">
    <location>
        <begin position="189"/>
        <end position="201"/>
    </location>
</feature>
<feature type="compositionally biased region" description="Polar residues" evidence="1">
    <location>
        <begin position="143"/>
        <end position="155"/>
    </location>
</feature>
<keyword evidence="2" id="KW-0732">Signal</keyword>
<evidence type="ECO:0000313" key="3">
    <source>
        <dbReference type="EMBL" id="OMJ18892.1"/>
    </source>
</evidence>
<evidence type="ECO:0000256" key="1">
    <source>
        <dbReference type="SAM" id="MobiDB-lite"/>
    </source>
</evidence>
<feature type="signal peptide" evidence="2">
    <location>
        <begin position="1"/>
        <end position="17"/>
    </location>
</feature>
<feature type="region of interest" description="Disordered" evidence="1">
    <location>
        <begin position="189"/>
        <end position="226"/>
    </location>
</feature>
<protein>
    <submittedName>
        <fullName evidence="3">Uncharacterized protein</fullName>
    </submittedName>
</protein>
<dbReference type="AlphaFoldDB" id="A0A1R1XW67"/>
<accession>A0A1R1XW67</accession>
<gene>
    <name evidence="3" type="ORF">AYI69_g6840</name>
</gene>
<dbReference type="EMBL" id="LSSM01003155">
    <property type="protein sequence ID" value="OMJ18892.1"/>
    <property type="molecule type" value="Genomic_DNA"/>
</dbReference>
<dbReference type="OrthoDB" id="5690692at2759"/>
<keyword evidence="4" id="KW-1185">Reference proteome</keyword>
<feature type="region of interest" description="Disordered" evidence="1">
    <location>
        <begin position="142"/>
        <end position="161"/>
    </location>
</feature>
<comment type="caution">
    <text evidence="3">The sequence shown here is derived from an EMBL/GenBank/DDBJ whole genome shotgun (WGS) entry which is preliminary data.</text>
</comment>
<evidence type="ECO:0000313" key="4">
    <source>
        <dbReference type="Proteomes" id="UP000187429"/>
    </source>
</evidence>